<dbReference type="Proteomes" id="UP000578352">
    <property type="component" value="Unassembled WGS sequence"/>
</dbReference>
<protein>
    <submittedName>
        <fullName evidence="1">Uncharacterized protein</fullName>
    </submittedName>
</protein>
<gene>
    <name evidence="1" type="ORF">HNR13_000465</name>
</gene>
<dbReference type="RefSeq" id="WP_179604255.1">
    <property type="nucleotide sequence ID" value="NZ_BAABEH010000001.1"/>
</dbReference>
<accession>A0A853CPK6</accession>
<organism evidence="1 2">
    <name type="scientific">Leifsonia shinshuensis</name>
    <dbReference type="NCBI Taxonomy" id="150026"/>
    <lineage>
        <taxon>Bacteria</taxon>
        <taxon>Bacillati</taxon>
        <taxon>Actinomycetota</taxon>
        <taxon>Actinomycetes</taxon>
        <taxon>Micrococcales</taxon>
        <taxon>Microbacteriaceae</taxon>
        <taxon>Leifsonia</taxon>
    </lineage>
</organism>
<evidence type="ECO:0000313" key="1">
    <source>
        <dbReference type="EMBL" id="NYJ22178.1"/>
    </source>
</evidence>
<proteinExistence type="predicted"/>
<dbReference type="EMBL" id="JACCFL010000001">
    <property type="protein sequence ID" value="NYJ22178.1"/>
    <property type="molecule type" value="Genomic_DNA"/>
</dbReference>
<reference evidence="1 2" key="1">
    <citation type="submission" date="2020-07" db="EMBL/GenBank/DDBJ databases">
        <title>Sequencing the genomes of 1000 actinobacteria strains.</title>
        <authorList>
            <person name="Klenk H.-P."/>
        </authorList>
    </citation>
    <scope>NUCLEOTIDE SEQUENCE [LARGE SCALE GENOMIC DNA]</scope>
    <source>
        <strain evidence="1 2">DSM 15165</strain>
    </source>
</reference>
<evidence type="ECO:0000313" key="2">
    <source>
        <dbReference type="Proteomes" id="UP000578352"/>
    </source>
</evidence>
<name>A0A853CPK6_9MICO</name>
<sequence length="112" mass="11913">MKRIHYASGSVLTGDAIADVLVRYAAVLATNTAAAEVRAPVILHSGEVGEAVLLLGPASQILAESEPYDGPELRDTDFVDRLDDLVTSLGPRRATFVHAGTEELDDLDVDLL</sequence>
<comment type="caution">
    <text evidence="1">The sequence shown here is derived from an EMBL/GenBank/DDBJ whole genome shotgun (WGS) entry which is preliminary data.</text>
</comment>
<dbReference type="AlphaFoldDB" id="A0A853CPK6"/>